<accession>A0A261Y824</accession>
<dbReference type="PANTHER" id="PTHR11533:SF174">
    <property type="entry name" value="PUROMYCIN-SENSITIVE AMINOPEPTIDASE-RELATED"/>
    <property type="match status" value="1"/>
</dbReference>
<dbReference type="EC" id="3.4.11.-" evidence="11"/>
<evidence type="ECO:0000259" key="12">
    <source>
        <dbReference type="Pfam" id="PF01433"/>
    </source>
</evidence>
<dbReference type="FunFam" id="1.10.390.10:FF:000001">
    <property type="entry name" value="Aminopeptidase"/>
    <property type="match status" value="1"/>
</dbReference>
<comment type="caution">
    <text evidence="15">The sequence shown here is derived from an EMBL/GenBank/DDBJ whole genome shotgun (WGS) entry which is preliminary data.</text>
</comment>
<name>A0A261Y824_9FUNG</name>
<dbReference type="InterPro" id="IPR045357">
    <property type="entry name" value="Aminopeptidase_N-like_N"/>
</dbReference>
<dbReference type="Pfam" id="PF17900">
    <property type="entry name" value="Peptidase_M1_N"/>
    <property type="match status" value="1"/>
</dbReference>
<dbReference type="PRINTS" id="PR00756">
    <property type="entry name" value="ALADIPTASE"/>
</dbReference>
<evidence type="ECO:0000256" key="7">
    <source>
        <dbReference type="ARBA" id="ARBA00023049"/>
    </source>
</evidence>
<feature type="binding site" evidence="9">
    <location>
        <position position="325"/>
    </location>
    <ligand>
        <name>Zn(2+)</name>
        <dbReference type="ChEBI" id="CHEBI:29105"/>
        <note>catalytic</note>
    </ligand>
</feature>
<dbReference type="Pfam" id="PF11838">
    <property type="entry name" value="ERAP1_C"/>
    <property type="match status" value="1"/>
</dbReference>
<dbReference type="SUPFAM" id="SSF55486">
    <property type="entry name" value="Metalloproteases ('zincins'), catalytic domain"/>
    <property type="match status" value="1"/>
</dbReference>
<dbReference type="Gene3D" id="2.60.40.1910">
    <property type="match status" value="1"/>
</dbReference>
<keyword evidence="3 11" id="KW-0645">Protease</keyword>
<evidence type="ECO:0000259" key="14">
    <source>
        <dbReference type="Pfam" id="PF17900"/>
    </source>
</evidence>
<keyword evidence="4 9" id="KW-0479">Metal-binding</keyword>
<evidence type="ECO:0000256" key="4">
    <source>
        <dbReference type="ARBA" id="ARBA00022723"/>
    </source>
</evidence>
<keyword evidence="6 9" id="KW-0862">Zinc</keyword>
<evidence type="ECO:0000256" key="11">
    <source>
        <dbReference type="RuleBase" id="RU364040"/>
    </source>
</evidence>
<reference evidence="15 16" key="1">
    <citation type="journal article" date="2017" name="Mycologia">
        <title>Bifiguratus adelaidae, gen. et sp. nov., a new member of Mucoromycotina in endophytic and soil-dwelling habitats.</title>
        <authorList>
            <person name="Torres-Cruz T.J."/>
            <person name="Billingsley Tobias T.L."/>
            <person name="Almatruk M."/>
            <person name="Hesse C."/>
            <person name="Kuske C.R."/>
            <person name="Desiro A."/>
            <person name="Benucci G.M."/>
            <person name="Bonito G."/>
            <person name="Stajich J.E."/>
            <person name="Dunlap C."/>
            <person name="Arnold A.E."/>
            <person name="Porras-Alfaro A."/>
        </authorList>
    </citation>
    <scope>NUCLEOTIDE SEQUENCE [LARGE SCALE GENOMIC DNA]</scope>
    <source>
        <strain evidence="15 16">AZ0501</strain>
    </source>
</reference>
<evidence type="ECO:0000256" key="10">
    <source>
        <dbReference type="PIRSR" id="PIRSR634016-4"/>
    </source>
</evidence>
<evidence type="ECO:0000256" key="9">
    <source>
        <dbReference type="PIRSR" id="PIRSR634016-3"/>
    </source>
</evidence>
<sequence length="896" mass="101174">MAELPREALPTNVKPTHYDLTLRTDLDKYVFEGRVGIRLLVHEPTTSISLNAKEIDVVKATLNAGSKSHELSKSPAKKEENEVVTLNLPEGVTIDPSNVKEATLDLVFTGAMTDDLSGLYRSPYTDNDGKKQYLVSTQFEPASARKSFPCFDEPALKATFSITLIVPENLVALSNSPVVSEKPYDKGSIVDGTPFDGTKYKEVTFKKTTIMSTYLVAFVVGPLKYVESATHSHQPEIPVRVYALPGLEQQGKFSLDVATKALDYFSEIFEIPYPLDKMDMVAIPDFQAGAMENWGLVTYRHEALLFDDERSADSAKQEIAYTVCHELAHQWFGNLVTMKWWDDLWLNEGFATWVGWLAVNKIFPEWDIWTDFVSSEWARGLQLDALRSSHPIQVHVSTPEEVDQIFDAISYSKGASVIRMLASWLGEKVFLKGISKYLKIFAYSNASTADLWSSLNTETGQDVSSFMENWTKEVGFPVINVDQGSSSEIQIRQQRYLSTGDVKESEDTTIWWIPLNVKSPNSDLSKHAASFTLTSKSDMFIVTDPIFKLNEGQAGVYRVNYGPELLKPLALELEKGSDGILAHPSDRIGLLQDTSALALSGYQRTSGFLELLEHLNEETEYLVWKDIHNRLVPIFASWADQPQDIQKGLRKLGVKLFSKVADRLGWECQENEGVLTGLLRATAIDAAGNNGYTPVVKEAIARFQKTQQGDDKAIHPNLRRAVYSIVLSQGDDALKHEAYDYIFKLYTDAQLPIDHRMIALECLILVDDEALVRKTLNMGLDAELVQSQDILTVYRNLRLNAKYQHLYFPFLQENFDYFQNRFGKIPIYLGYIVAFAAISQTTEAGLQRFREFLADKDTKAYQRTVDQQLEQAGISCRRVERDAKDVEEWLRSRNYV</sequence>
<evidence type="ECO:0000256" key="1">
    <source>
        <dbReference type="ARBA" id="ARBA00010136"/>
    </source>
</evidence>
<dbReference type="GO" id="GO:0006508">
    <property type="term" value="P:proteolysis"/>
    <property type="evidence" value="ECO:0007669"/>
    <property type="project" value="UniProtKB-KW"/>
</dbReference>
<feature type="binding site" evidence="9">
    <location>
        <position position="329"/>
    </location>
    <ligand>
        <name>Zn(2+)</name>
        <dbReference type="ChEBI" id="CHEBI:29105"/>
        <note>catalytic</note>
    </ligand>
</feature>
<dbReference type="InterPro" id="IPR050344">
    <property type="entry name" value="Peptidase_M1_aminopeptidases"/>
</dbReference>
<dbReference type="PANTHER" id="PTHR11533">
    <property type="entry name" value="PROTEASE M1 ZINC METALLOPROTEASE"/>
    <property type="match status" value="1"/>
</dbReference>
<dbReference type="InterPro" id="IPR024571">
    <property type="entry name" value="ERAP1-like_C_dom"/>
</dbReference>
<comment type="similarity">
    <text evidence="1 11">Belongs to the peptidase M1 family.</text>
</comment>
<feature type="domain" description="Peptidase M1 membrane alanine aminopeptidase" evidence="12">
    <location>
        <begin position="253"/>
        <end position="470"/>
    </location>
</feature>
<dbReference type="Gene3D" id="1.10.390.10">
    <property type="entry name" value="Neutral Protease Domain 2"/>
    <property type="match status" value="1"/>
</dbReference>
<evidence type="ECO:0000256" key="5">
    <source>
        <dbReference type="ARBA" id="ARBA00022801"/>
    </source>
</evidence>
<dbReference type="EMBL" id="MVBO01000002">
    <property type="protein sequence ID" value="OZJ06731.1"/>
    <property type="molecule type" value="Genomic_DNA"/>
</dbReference>
<dbReference type="FunFam" id="2.60.40.1730:FF:000002">
    <property type="entry name" value="Aminopeptidase"/>
    <property type="match status" value="1"/>
</dbReference>
<dbReference type="Pfam" id="PF01433">
    <property type="entry name" value="Peptidase_M1"/>
    <property type="match status" value="1"/>
</dbReference>
<dbReference type="GO" id="GO:0008270">
    <property type="term" value="F:zinc ion binding"/>
    <property type="evidence" value="ECO:0007669"/>
    <property type="project" value="UniProtKB-UniRule"/>
</dbReference>
<dbReference type="GO" id="GO:0005615">
    <property type="term" value="C:extracellular space"/>
    <property type="evidence" value="ECO:0007669"/>
    <property type="project" value="TreeGrafter"/>
</dbReference>
<feature type="active site" description="Proton acceptor" evidence="8">
    <location>
        <position position="326"/>
    </location>
</feature>
<dbReference type="OrthoDB" id="10031169at2759"/>
<dbReference type="AlphaFoldDB" id="A0A261Y824"/>
<dbReference type="GO" id="GO:0043171">
    <property type="term" value="P:peptide catabolic process"/>
    <property type="evidence" value="ECO:0007669"/>
    <property type="project" value="TreeGrafter"/>
</dbReference>
<dbReference type="GO" id="GO:0042277">
    <property type="term" value="F:peptide binding"/>
    <property type="evidence" value="ECO:0007669"/>
    <property type="project" value="TreeGrafter"/>
</dbReference>
<feature type="domain" description="ERAP1-like C-terminal" evidence="13">
    <location>
        <begin position="547"/>
        <end position="871"/>
    </location>
</feature>
<dbReference type="SUPFAM" id="SSF63737">
    <property type="entry name" value="Leukotriene A4 hydrolase N-terminal domain"/>
    <property type="match status" value="1"/>
</dbReference>
<evidence type="ECO:0000313" key="16">
    <source>
        <dbReference type="Proteomes" id="UP000242875"/>
    </source>
</evidence>
<dbReference type="Proteomes" id="UP000242875">
    <property type="component" value="Unassembled WGS sequence"/>
</dbReference>
<feature type="site" description="Transition state stabilizer" evidence="10">
    <location>
        <position position="411"/>
    </location>
</feature>
<dbReference type="InterPro" id="IPR042097">
    <property type="entry name" value="Aminopeptidase_N-like_N_sf"/>
</dbReference>
<dbReference type="Gene3D" id="1.25.50.20">
    <property type="match status" value="1"/>
</dbReference>
<dbReference type="GO" id="GO:0005737">
    <property type="term" value="C:cytoplasm"/>
    <property type="evidence" value="ECO:0007669"/>
    <property type="project" value="TreeGrafter"/>
</dbReference>
<feature type="binding site" evidence="9">
    <location>
        <position position="348"/>
    </location>
    <ligand>
        <name>Zn(2+)</name>
        <dbReference type="ChEBI" id="CHEBI:29105"/>
        <note>catalytic</note>
    </ligand>
</feature>
<organism evidence="15 16">
    <name type="scientific">Bifiguratus adelaidae</name>
    <dbReference type="NCBI Taxonomy" id="1938954"/>
    <lineage>
        <taxon>Eukaryota</taxon>
        <taxon>Fungi</taxon>
        <taxon>Fungi incertae sedis</taxon>
        <taxon>Mucoromycota</taxon>
        <taxon>Mucoromycotina</taxon>
        <taxon>Endogonomycetes</taxon>
        <taxon>Endogonales</taxon>
        <taxon>Endogonales incertae sedis</taxon>
        <taxon>Bifiguratus</taxon>
    </lineage>
</organism>
<evidence type="ECO:0000313" key="15">
    <source>
        <dbReference type="EMBL" id="OZJ06731.1"/>
    </source>
</evidence>
<evidence type="ECO:0000256" key="3">
    <source>
        <dbReference type="ARBA" id="ARBA00022670"/>
    </source>
</evidence>
<dbReference type="InterPro" id="IPR027268">
    <property type="entry name" value="Peptidase_M4/M1_CTD_sf"/>
</dbReference>
<dbReference type="InterPro" id="IPR034016">
    <property type="entry name" value="M1_APN-typ"/>
</dbReference>
<keyword evidence="16" id="KW-1185">Reference proteome</keyword>
<dbReference type="GO" id="GO:0070006">
    <property type="term" value="F:metalloaminopeptidase activity"/>
    <property type="evidence" value="ECO:0007669"/>
    <property type="project" value="TreeGrafter"/>
</dbReference>
<gene>
    <name evidence="15" type="ORF">BZG36_00345</name>
</gene>
<dbReference type="CDD" id="cd09601">
    <property type="entry name" value="M1_APN-Q_like"/>
    <property type="match status" value="1"/>
</dbReference>
<protein>
    <recommendedName>
        <fullName evidence="11">Aminopeptidase</fullName>
        <ecNumber evidence="11">3.4.11.-</ecNumber>
    </recommendedName>
</protein>
<evidence type="ECO:0000256" key="2">
    <source>
        <dbReference type="ARBA" id="ARBA00022438"/>
    </source>
</evidence>
<dbReference type="InterPro" id="IPR001930">
    <property type="entry name" value="Peptidase_M1"/>
</dbReference>
<keyword evidence="7 11" id="KW-0482">Metalloprotease</keyword>
<keyword evidence="2 11" id="KW-0031">Aminopeptidase</keyword>
<comment type="cofactor">
    <cofactor evidence="9 11">
        <name>Zn(2+)</name>
        <dbReference type="ChEBI" id="CHEBI:29105"/>
    </cofactor>
    <text evidence="9 11">Binds 1 zinc ion per subunit.</text>
</comment>
<evidence type="ECO:0000256" key="6">
    <source>
        <dbReference type="ARBA" id="ARBA00022833"/>
    </source>
</evidence>
<evidence type="ECO:0000259" key="13">
    <source>
        <dbReference type="Pfam" id="PF11838"/>
    </source>
</evidence>
<feature type="domain" description="Aminopeptidase N-like N-terminal" evidence="14">
    <location>
        <begin position="14"/>
        <end position="215"/>
    </location>
</feature>
<evidence type="ECO:0000256" key="8">
    <source>
        <dbReference type="PIRSR" id="PIRSR634016-1"/>
    </source>
</evidence>
<keyword evidence="5 11" id="KW-0378">Hydrolase</keyword>
<dbReference type="InterPro" id="IPR014782">
    <property type="entry name" value="Peptidase_M1_dom"/>
</dbReference>
<dbReference type="Gene3D" id="2.60.40.1730">
    <property type="entry name" value="tricorn interacting facor f3 domain"/>
    <property type="match status" value="1"/>
</dbReference>
<proteinExistence type="inferred from homology"/>
<dbReference type="GO" id="GO:0016020">
    <property type="term" value="C:membrane"/>
    <property type="evidence" value="ECO:0007669"/>
    <property type="project" value="TreeGrafter"/>
</dbReference>